<evidence type="ECO:0000256" key="1">
    <source>
        <dbReference type="SAM" id="MobiDB-lite"/>
    </source>
</evidence>
<comment type="caution">
    <text evidence="2">The sequence shown here is derived from an EMBL/GenBank/DDBJ whole genome shotgun (WGS) entry which is preliminary data.</text>
</comment>
<reference evidence="2" key="1">
    <citation type="submission" date="2020-10" db="EMBL/GenBank/DDBJ databases">
        <title>Connecting structure to function with the recovery of over 1000 high-quality activated sludge metagenome-assembled genomes encoding full-length rRNA genes using long-read sequencing.</title>
        <authorList>
            <person name="Singleton C.M."/>
            <person name="Petriglieri F."/>
            <person name="Kristensen J.M."/>
            <person name="Kirkegaard R.H."/>
            <person name="Michaelsen T.Y."/>
            <person name="Andersen M.H."/>
            <person name="Karst S.M."/>
            <person name="Dueholm M.S."/>
            <person name="Nielsen P.H."/>
            <person name="Albertsen M."/>
        </authorList>
    </citation>
    <scope>NUCLEOTIDE SEQUENCE</scope>
    <source>
        <strain evidence="2">OdNE_18-Q3-R46-58_BAT3C.305</strain>
    </source>
</reference>
<dbReference type="AlphaFoldDB" id="A0A9D7LPC9"/>
<sequence length="99" mass="10753">MIGLLIVLFLASFADARRLAQKRAGGQAVRAALAAKLQLTDLALFTEARYTRHLSLADLHSAAQDHPLSLEHFPSGSLMPPPAHLRNHAPLDRQATIPD</sequence>
<dbReference type="EMBL" id="JADKBR010000019">
    <property type="protein sequence ID" value="MBK8891776.1"/>
    <property type="molecule type" value="Genomic_DNA"/>
</dbReference>
<name>A0A9D7LPC9_9RHOO</name>
<gene>
    <name evidence="2" type="ORF">IPN75_16040</name>
</gene>
<evidence type="ECO:0000313" key="2">
    <source>
        <dbReference type="EMBL" id="MBK8891776.1"/>
    </source>
</evidence>
<protein>
    <submittedName>
        <fullName evidence="2">Uncharacterized protein</fullName>
    </submittedName>
</protein>
<evidence type="ECO:0000313" key="3">
    <source>
        <dbReference type="Proteomes" id="UP000808146"/>
    </source>
</evidence>
<dbReference type="Proteomes" id="UP000808146">
    <property type="component" value="Unassembled WGS sequence"/>
</dbReference>
<feature type="region of interest" description="Disordered" evidence="1">
    <location>
        <begin position="71"/>
        <end position="99"/>
    </location>
</feature>
<organism evidence="2 3">
    <name type="scientific">Candidatus Dechloromonas phosphorivorans</name>
    <dbReference type="NCBI Taxonomy" id="2899244"/>
    <lineage>
        <taxon>Bacteria</taxon>
        <taxon>Pseudomonadati</taxon>
        <taxon>Pseudomonadota</taxon>
        <taxon>Betaproteobacteria</taxon>
        <taxon>Rhodocyclales</taxon>
        <taxon>Azonexaceae</taxon>
        <taxon>Dechloromonas</taxon>
    </lineage>
</organism>
<proteinExistence type="predicted"/>
<accession>A0A9D7LPC9</accession>